<reference evidence="1 2" key="5">
    <citation type="journal article" date="1997" name="Virology">
        <title>Analysis of 74 kb of DNA located at the right end of the 330-kb chlorella virus PBCV-1 genome.</title>
        <authorList>
            <person name="Li Y."/>
            <person name="Lu Z."/>
            <person name="Sun L."/>
            <person name="Ropp S."/>
            <person name="Kutish G.F."/>
            <person name="Rock D.L."/>
            <person name="Van Etten J.L."/>
        </authorList>
    </citation>
    <scope>NUCLEOTIDE SEQUENCE [LARGE SCALE GENOMIC DNA]</scope>
</reference>
<dbReference type="RefSeq" id="NP_048988.1">
    <property type="nucleotide sequence ID" value="NC_000852.5"/>
</dbReference>
<gene>
    <name evidence="1" type="primary">a632L</name>
</gene>
<reference evidence="1 2" key="4">
    <citation type="journal article" date="1996" name="Virology">
        <title>Analysis of 76 kb of the chlorella virus PBCV-1 330-kb genome: map positions 182 to 258.</title>
        <authorList>
            <person name="Kutish G.F."/>
            <person name="Li Y."/>
            <person name="Lu Z."/>
            <person name="Furuta M."/>
            <person name="Rock D.L."/>
            <person name="Van Etten J.L."/>
        </authorList>
    </citation>
    <scope>NUCLEOTIDE SEQUENCE [LARGE SCALE GENOMIC DNA]</scope>
</reference>
<protein>
    <submittedName>
        <fullName evidence="1">Uncharacterized protein</fullName>
    </submittedName>
</protein>
<sequence length="72" mass="7985">MTQTAVSSFDVYSRISIHKLLPRMVPALDCIFFLFTVSLLATYGCPVSMMVVTIVFHTSRAFTTFLAFPSAS</sequence>
<dbReference type="Proteomes" id="UP000000862">
    <property type="component" value="Segment"/>
</dbReference>
<organism evidence="1 2">
    <name type="scientific">Paramecium bursaria Chlorella virus 1</name>
    <name type="common">PBCV-1</name>
    <dbReference type="NCBI Taxonomy" id="10506"/>
    <lineage>
        <taxon>Viruses</taxon>
        <taxon>Varidnaviria</taxon>
        <taxon>Bamfordvirae</taxon>
        <taxon>Nucleocytoviricota</taxon>
        <taxon>Megaviricetes</taxon>
        <taxon>Algavirales</taxon>
        <taxon>Phycodnaviridae</taxon>
        <taxon>Chlorovirus</taxon>
        <taxon>Chlorovirus vanettense</taxon>
    </lineage>
</organism>
<reference evidence="1 2" key="7">
    <citation type="journal article" date="2000" name="Virology">
        <title>Characterization of a beta-1,3-glucanase encoded by chlorella virus PBCV-1.</title>
        <authorList>
            <person name="Sun L."/>
            <person name="Gurnon J.R."/>
            <person name="Adams B.J."/>
            <person name="Graves M.V."/>
            <person name="Van Etten J.L."/>
        </authorList>
    </citation>
    <scope>NUCLEOTIDE SEQUENCE [LARGE SCALE GENOMIC DNA]</scope>
</reference>
<accession>O41114</accession>
<reference evidence="1 2" key="1">
    <citation type="journal article" date="1995" name="Virology">
        <title>Analysis of 45 kb of DNA located at the left end of the chlorella virus PBCV-1 genome.</title>
        <authorList>
            <person name="Lu Z."/>
            <person name="Li Y."/>
            <person name="Zhang Y."/>
            <person name="Kutish G.F."/>
            <person name="Rock D.L."/>
            <person name="Van Etten J.L."/>
        </authorList>
    </citation>
    <scope>NUCLEOTIDE SEQUENCE [LARGE SCALE GENOMIC DNA]</scope>
</reference>
<reference evidence="1 2" key="6">
    <citation type="journal article" date="1999" name="Virology">
        <title>Chlorella virus PBCV-1 encodes a functional homospermidine synthase.</title>
        <authorList>
            <person name="Kaiser A."/>
            <person name="Vollmert M."/>
            <person name="Tholl D."/>
            <person name="Graves M.V."/>
            <person name="Gurnon J.R."/>
            <person name="Xing W."/>
            <person name="Lisec A.D."/>
            <person name="Nickerson K.W."/>
            <person name="Van Etten J.L."/>
        </authorList>
    </citation>
    <scope>NUCLEOTIDE SEQUENCE [LARGE SCALE GENOMIC DNA]</scope>
</reference>
<dbReference type="EMBL" id="JF411744">
    <property type="protein sequence ID" value="AAC97031.1"/>
    <property type="molecule type" value="Genomic_DNA"/>
</dbReference>
<reference evidence="1 2" key="2">
    <citation type="journal article" date="1995" name="Virology">
        <title>Analysis of 43 kb of the Chlorella virus PBCV-1 330-kb genome: map positions 45 to 88.</title>
        <authorList>
            <person name="Li Y."/>
            <person name="Lu Z."/>
            <person name="Burbank D.E."/>
            <person name="Kutish G.F."/>
            <person name="Rock D.L."/>
            <person name="Van Etten J.L."/>
        </authorList>
    </citation>
    <scope>NUCLEOTIDE SEQUENCE [LARGE SCALE GENOMIC DNA]</scope>
</reference>
<dbReference type="PIR" id="T18134">
    <property type="entry name" value="T18134"/>
</dbReference>
<reference evidence="1 2" key="3">
    <citation type="journal article" date="1996" name="Virology">
        <title>Analysis of 94 kb of the chlorella virus PBCV-1 330-kb genome: map positions 88 to 182.</title>
        <authorList>
            <person name="Lu Z."/>
            <person name="Li Y."/>
            <person name="Que Q."/>
            <person name="Kutish G.F."/>
            <person name="Rock D.L."/>
            <person name="Van Etten J.L."/>
        </authorList>
    </citation>
    <scope>NUCLEOTIDE SEQUENCE [LARGE SCALE GENOMIC DNA]</scope>
</reference>
<evidence type="ECO:0000313" key="2">
    <source>
        <dbReference type="Proteomes" id="UP000000862"/>
    </source>
</evidence>
<organismHost>
    <name type="scientific">Chlorella</name>
    <dbReference type="NCBI Taxonomy" id="3071"/>
</organismHost>
<dbReference type="KEGG" id="vg:918353"/>
<reference evidence="1 2" key="8">
    <citation type="journal article" date="2010" name="J. Virol.">
        <title>Microarray analysis of Paramecium bursaria chlorella virus 1 transcription.</title>
        <authorList>
            <person name="Yanai-Balser G.M."/>
            <person name="Duncan G.A."/>
            <person name="Eudy J.D."/>
            <person name="Wang D."/>
            <person name="Li X."/>
            <person name="Agarkova I.V."/>
            <person name="Dunigan D.D."/>
            <person name="Van Etten J.L."/>
        </authorList>
    </citation>
    <scope>NUCLEOTIDE SEQUENCE [LARGE SCALE GENOMIC DNA]</scope>
</reference>
<evidence type="ECO:0000313" key="1">
    <source>
        <dbReference type="EMBL" id="AAC97031.1"/>
    </source>
</evidence>
<name>O41114_PBCV1</name>
<dbReference type="GeneID" id="918353"/>
<proteinExistence type="predicted"/>
<keyword evidence="2" id="KW-1185">Reference proteome</keyword>